<name>A0A5N6ZHS5_9EURO</name>
<organism evidence="3 4">
    <name type="scientific">Aspergillus coremiiformis</name>
    <dbReference type="NCBI Taxonomy" id="138285"/>
    <lineage>
        <taxon>Eukaryota</taxon>
        <taxon>Fungi</taxon>
        <taxon>Dikarya</taxon>
        <taxon>Ascomycota</taxon>
        <taxon>Pezizomycotina</taxon>
        <taxon>Eurotiomycetes</taxon>
        <taxon>Eurotiomycetidae</taxon>
        <taxon>Eurotiales</taxon>
        <taxon>Aspergillaceae</taxon>
        <taxon>Aspergillus</taxon>
        <taxon>Aspergillus subgen. Circumdati</taxon>
    </lineage>
</organism>
<evidence type="ECO:0000313" key="4">
    <source>
        <dbReference type="Proteomes" id="UP000327118"/>
    </source>
</evidence>
<dbReference type="OrthoDB" id="3687641at2759"/>
<keyword evidence="2" id="KW-0812">Transmembrane</keyword>
<proteinExistence type="inferred from homology"/>
<dbReference type="Proteomes" id="UP000327118">
    <property type="component" value="Unassembled WGS sequence"/>
</dbReference>
<accession>A0A5N6ZHS5</accession>
<comment type="similarity">
    <text evidence="1">Belongs to the ustYa family.</text>
</comment>
<keyword evidence="2" id="KW-1133">Transmembrane helix</keyword>
<dbReference type="GO" id="GO:0043386">
    <property type="term" value="P:mycotoxin biosynthetic process"/>
    <property type="evidence" value="ECO:0007669"/>
    <property type="project" value="InterPro"/>
</dbReference>
<evidence type="ECO:0008006" key="5">
    <source>
        <dbReference type="Google" id="ProtNLM"/>
    </source>
</evidence>
<dbReference type="Pfam" id="PF11807">
    <property type="entry name" value="UstYa"/>
    <property type="match status" value="1"/>
</dbReference>
<keyword evidence="4" id="KW-1185">Reference proteome</keyword>
<evidence type="ECO:0000256" key="1">
    <source>
        <dbReference type="ARBA" id="ARBA00035112"/>
    </source>
</evidence>
<feature type="transmembrane region" description="Helical" evidence="2">
    <location>
        <begin position="12"/>
        <end position="30"/>
    </location>
</feature>
<protein>
    <recommendedName>
        <fullName evidence="5">Oxidase ustYa</fullName>
    </recommendedName>
</protein>
<evidence type="ECO:0000256" key="2">
    <source>
        <dbReference type="SAM" id="Phobius"/>
    </source>
</evidence>
<dbReference type="AlphaFoldDB" id="A0A5N6ZHS5"/>
<reference evidence="4" key="1">
    <citation type="submission" date="2019-04" db="EMBL/GenBank/DDBJ databases">
        <title>Friends and foes A comparative genomics studyof 23 Aspergillus species from section Flavi.</title>
        <authorList>
            <consortium name="DOE Joint Genome Institute"/>
            <person name="Kjaerbolling I."/>
            <person name="Vesth T."/>
            <person name="Frisvad J.C."/>
            <person name="Nybo J.L."/>
            <person name="Theobald S."/>
            <person name="Kildgaard S."/>
            <person name="Isbrandt T."/>
            <person name="Kuo A."/>
            <person name="Sato A."/>
            <person name="Lyhne E.K."/>
            <person name="Kogle M.E."/>
            <person name="Wiebenga A."/>
            <person name="Kun R.S."/>
            <person name="Lubbers R.J."/>
            <person name="Makela M.R."/>
            <person name="Barry K."/>
            <person name="Chovatia M."/>
            <person name="Clum A."/>
            <person name="Daum C."/>
            <person name="Haridas S."/>
            <person name="He G."/>
            <person name="LaButti K."/>
            <person name="Lipzen A."/>
            <person name="Mondo S."/>
            <person name="Riley R."/>
            <person name="Salamov A."/>
            <person name="Simmons B.A."/>
            <person name="Magnuson J.K."/>
            <person name="Henrissat B."/>
            <person name="Mortensen U.H."/>
            <person name="Larsen T.O."/>
            <person name="Devries R.P."/>
            <person name="Grigoriev I.V."/>
            <person name="Machida M."/>
            <person name="Baker S.E."/>
            <person name="Andersen M.R."/>
        </authorList>
    </citation>
    <scope>NUCLEOTIDE SEQUENCE [LARGE SCALE GENOMIC DNA]</scope>
    <source>
        <strain evidence="4">CBS 553.77</strain>
    </source>
</reference>
<dbReference type="InterPro" id="IPR021765">
    <property type="entry name" value="UstYa-like"/>
</dbReference>
<sequence>MCLPSQLSRAHYPLLALLFLLSCTILASYLPPLKCNSHPTHLPKEFNNPIPKTFFPSNKTHPTLLDEAHLTRNGGFLMLRKTPSAPPIGYGISMLHQAHCVDMLRAALFGGPHEHTLHFRRDTPRAVDSLDDEHLEHCLDYIAQVSGLYGACGRGGNSVLGDSLRSGRYDRAEGC</sequence>
<dbReference type="EMBL" id="ML739035">
    <property type="protein sequence ID" value="KAE8356753.1"/>
    <property type="molecule type" value="Genomic_DNA"/>
</dbReference>
<keyword evidence="2" id="KW-0472">Membrane</keyword>
<evidence type="ECO:0000313" key="3">
    <source>
        <dbReference type="EMBL" id="KAE8356753.1"/>
    </source>
</evidence>
<gene>
    <name evidence="3" type="ORF">BDV28DRAFT_144874</name>
</gene>